<dbReference type="SUPFAM" id="SSF53223">
    <property type="entry name" value="Aminoacid dehydrogenase-like, N-terminal domain"/>
    <property type="match status" value="1"/>
</dbReference>
<organism evidence="9 10">
    <name type="scientific">Durusdinium trenchii</name>
    <dbReference type="NCBI Taxonomy" id="1381693"/>
    <lineage>
        <taxon>Eukaryota</taxon>
        <taxon>Sar</taxon>
        <taxon>Alveolata</taxon>
        <taxon>Dinophyceae</taxon>
        <taxon>Suessiales</taxon>
        <taxon>Symbiodiniaceae</taxon>
        <taxon>Durusdinium</taxon>
    </lineage>
</organism>
<dbReference type="Gene3D" id="3.40.50.720">
    <property type="entry name" value="NAD(P)-binding Rossmann-like Domain"/>
    <property type="match status" value="1"/>
</dbReference>
<dbReference type="EMBL" id="CAXAMM010039707">
    <property type="protein sequence ID" value="CAK9088506.1"/>
    <property type="molecule type" value="Genomic_DNA"/>
</dbReference>
<dbReference type="InterPro" id="IPR046346">
    <property type="entry name" value="Aminoacid_DH-like_N_sf"/>
</dbReference>
<dbReference type="PANTHER" id="PTHR48099">
    <property type="entry name" value="C-1-TETRAHYDROFOLATE SYNTHASE, CYTOPLASMIC-RELATED"/>
    <property type="match status" value="1"/>
</dbReference>
<evidence type="ECO:0000313" key="10">
    <source>
        <dbReference type="Proteomes" id="UP001642464"/>
    </source>
</evidence>
<dbReference type="InterPro" id="IPR020631">
    <property type="entry name" value="THF_DH/CycHdrlase_NAD-bd_dom"/>
</dbReference>
<evidence type="ECO:0000313" key="9">
    <source>
        <dbReference type="EMBL" id="CAK9088506.1"/>
    </source>
</evidence>
<dbReference type="CDD" id="cd01080">
    <property type="entry name" value="NAD_bind_m-THF_DH_Cyclohyd"/>
    <property type="match status" value="1"/>
</dbReference>
<keyword evidence="10" id="KW-1185">Reference proteome</keyword>
<comment type="pathway">
    <text evidence="1">One-carbon metabolism; tetrahydrofolate interconversion.</text>
</comment>
<keyword evidence="3" id="KW-0378">Hydrolase</keyword>
<protein>
    <submittedName>
        <fullName evidence="9">Bifunctional protein FolD 2 (Tetrahydrofolate dehydrogenase/cyclohydrolase 2)</fullName>
    </submittedName>
</protein>
<evidence type="ECO:0000256" key="5">
    <source>
        <dbReference type="ARBA" id="ARBA00023002"/>
    </source>
</evidence>
<evidence type="ECO:0000259" key="7">
    <source>
        <dbReference type="Pfam" id="PF00763"/>
    </source>
</evidence>
<evidence type="ECO:0000259" key="8">
    <source>
        <dbReference type="Pfam" id="PF02882"/>
    </source>
</evidence>
<dbReference type="Pfam" id="PF02882">
    <property type="entry name" value="THF_DHG_CYH_C"/>
    <property type="match status" value="1"/>
</dbReference>
<dbReference type="InterPro" id="IPR020630">
    <property type="entry name" value="THF_DH/CycHdrlase_cat_dom"/>
</dbReference>
<feature type="domain" description="Tetrahydrofolate dehydrogenase/cyclohydrolase catalytic" evidence="7">
    <location>
        <begin position="72"/>
        <end position="187"/>
    </location>
</feature>
<keyword evidence="5" id="KW-0560">Oxidoreductase</keyword>
<accession>A0ABP0QMY7</accession>
<feature type="domain" description="Tetrahydrofolate dehydrogenase/cyclohydrolase NAD(P)-binding" evidence="8">
    <location>
        <begin position="208"/>
        <end position="356"/>
    </location>
</feature>
<dbReference type="InterPro" id="IPR020867">
    <property type="entry name" value="THF_DH/CycHdrlase_CS"/>
</dbReference>
<reference evidence="9 10" key="1">
    <citation type="submission" date="2024-02" db="EMBL/GenBank/DDBJ databases">
        <authorList>
            <person name="Chen Y."/>
            <person name="Shah S."/>
            <person name="Dougan E. K."/>
            <person name="Thang M."/>
            <person name="Chan C."/>
        </authorList>
    </citation>
    <scope>NUCLEOTIDE SEQUENCE [LARGE SCALE GENOMIC DNA]</scope>
</reference>
<dbReference type="InterPro" id="IPR036291">
    <property type="entry name" value="NAD(P)-bd_dom_sf"/>
</dbReference>
<evidence type="ECO:0000256" key="1">
    <source>
        <dbReference type="ARBA" id="ARBA00004777"/>
    </source>
</evidence>
<dbReference type="Gene3D" id="3.40.50.10860">
    <property type="entry name" value="Leucine Dehydrogenase, chain A, domain 1"/>
    <property type="match status" value="1"/>
</dbReference>
<sequence length="360" mass="38909">MNVAPWPAAQSACGTVCPQHVVWQTRPAQLSPARARHCFRYKGGGICGIWSLCCLQLPRLQRRIARGSAGIMDGKETAAQVREDIKERVITFREKYGSVPGLAVVLVGERPDSQSYVRGKAKVATEVGCCILNINFPDSVSESELLGKIAELNSDPSVHGILVQLPLPERINEQRVLDAIDMRKDADGLSAFNLGQLSRPFGQTFATPCTPAGCMELLRRYHVDVAGKECVILGRSAIVGMPMALLMVRANASVRVCHRFTADLARACSEADVLVAAVGQPELVKGEWIKLGAVVIDVGINRVSDSTRKRGYRLVGDVHFDSAKERASLITPVPGGVGPMTVAMLLQNTVSLAERSMTEP</sequence>
<dbReference type="PROSITE" id="PS00767">
    <property type="entry name" value="THF_DHG_CYH_2"/>
    <property type="match status" value="1"/>
</dbReference>
<dbReference type="SUPFAM" id="SSF51735">
    <property type="entry name" value="NAD(P)-binding Rossmann-fold domains"/>
    <property type="match status" value="1"/>
</dbReference>
<proteinExistence type="inferred from homology"/>
<dbReference type="InterPro" id="IPR000672">
    <property type="entry name" value="THF_DH/CycHdrlase"/>
</dbReference>
<gene>
    <name evidence="9" type="ORF">SCF082_LOCUS41799</name>
</gene>
<evidence type="ECO:0000256" key="3">
    <source>
        <dbReference type="ARBA" id="ARBA00022801"/>
    </source>
</evidence>
<dbReference type="Pfam" id="PF00763">
    <property type="entry name" value="THF_DHG_CYH"/>
    <property type="match status" value="1"/>
</dbReference>
<keyword evidence="6" id="KW-0511">Multifunctional enzyme</keyword>
<dbReference type="PRINTS" id="PR00085">
    <property type="entry name" value="THFDHDRGNASE"/>
</dbReference>
<keyword evidence="4" id="KW-0521">NADP</keyword>
<dbReference type="PANTHER" id="PTHR48099:SF5">
    <property type="entry name" value="C-1-TETRAHYDROFOLATE SYNTHASE, CYTOPLASMIC"/>
    <property type="match status" value="1"/>
</dbReference>
<comment type="caution">
    <text evidence="9">The sequence shown here is derived from an EMBL/GenBank/DDBJ whole genome shotgun (WGS) entry which is preliminary data.</text>
</comment>
<name>A0ABP0QMY7_9DINO</name>
<evidence type="ECO:0000256" key="4">
    <source>
        <dbReference type="ARBA" id="ARBA00022857"/>
    </source>
</evidence>
<evidence type="ECO:0000256" key="6">
    <source>
        <dbReference type="ARBA" id="ARBA00023268"/>
    </source>
</evidence>
<dbReference type="PROSITE" id="PS00766">
    <property type="entry name" value="THF_DHG_CYH_1"/>
    <property type="match status" value="1"/>
</dbReference>
<dbReference type="HAMAP" id="MF_01576">
    <property type="entry name" value="THF_DHG_CYH"/>
    <property type="match status" value="1"/>
</dbReference>
<dbReference type="Proteomes" id="UP001642464">
    <property type="component" value="Unassembled WGS sequence"/>
</dbReference>
<keyword evidence="2" id="KW-0554">One-carbon metabolism</keyword>
<evidence type="ECO:0000256" key="2">
    <source>
        <dbReference type="ARBA" id="ARBA00022563"/>
    </source>
</evidence>